<evidence type="ECO:0000256" key="3">
    <source>
        <dbReference type="SAM" id="MobiDB-lite"/>
    </source>
</evidence>
<dbReference type="PANTHER" id="PTHR43639:SF1">
    <property type="entry name" value="SHORT-CHAIN DEHYDROGENASE_REDUCTASE FAMILY PROTEIN"/>
    <property type="match status" value="1"/>
</dbReference>
<dbReference type="RefSeq" id="WP_208249195.1">
    <property type="nucleotide sequence ID" value="NZ_JAGEPF010000028.1"/>
</dbReference>
<evidence type="ECO:0000313" key="4">
    <source>
        <dbReference type="EMBL" id="MBO2463613.1"/>
    </source>
</evidence>
<dbReference type="PROSITE" id="PS00061">
    <property type="entry name" value="ADH_SHORT"/>
    <property type="match status" value="1"/>
</dbReference>
<proteinExistence type="inferred from homology"/>
<comment type="similarity">
    <text evidence="1">Belongs to the short-chain dehydrogenases/reductases (SDR) family.</text>
</comment>
<dbReference type="Pfam" id="PF13561">
    <property type="entry name" value="adh_short_C2"/>
    <property type="match status" value="1"/>
</dbReference>
<protein>
    <submittedName>
        <fullName evidence="4">SDR family oxidoreductase</fullName>
    </submittedName>
</protein>
<dbReference type="InterPro" id="IPR020904">
    <property type="entry name" value="Sc_DH/Rdtase_CS"/>
</dbReference>
<dbReference type="PANTHER" id="PTHR43639">
    <property type="entry name" value="OXIDOREDUCTASE, SHORT-CHAIN DEHYDROGENASE/REDUCTASE FAMILY (AFU_ORTHOLOGUE AFUA_5G02870)"/>
    <property type="match status" value="1"/>
</dbReference>
<evidence type="ECO:0000256" key="1">
    <source>
        <dbReference type="ARBA" id="ARBA00006484"/>
    </source>
</evidence>
<dbReference type="Proteomes" id="UP000680206">
    <property type="component" value="Unassembled WGS sequence"/>
</dbReference>
<dbReference type="CDD" id="cd05233">
    <property type="entry name" value="SDR_c"/>
    <property type="match status" value="1"/>
</dbReference>
<sequence length="273" mass="28385">MTNASHAPGVLVTGSTSGIGRAIAELFAERGAHVIVHGPSPDGEAVAETIRAAGGRADFIAADLRDEDAPRRIVEFAADRVGHLGVLVNNAGANVFAGTRGAGIADWNHCLDLDLRAVWLCAQAAAAVMDGGRGAAIVNIASNHAFSTLPGVFPYNVAKAGVLALTQSLALELAPVRVNAVCPGYIDTPINDRYFAGFPDPAAERARVERLHPLGRIGRAADVARAVWFLASPDESGFITGTHLTIDGGRSALMQDPRPEGISMTKSSRPGDL</sequence>
<reference evidence="4 5" key="1">
    <citation type="submission" date="2021-03" db="EMBL/GenBank/DDBJ databases">
        <title>Actinomadura violae sp. nov., isolated from lichen in Thailand.</title>
        <authorList>
            <person name="Kanchanasin P."/>
            <person name="Saeng-In P."/>
            <person name="Phongsopitanun W."/>
            <person name="Yuki M."/>
            <person name="Kudo T."/>
            <person name="Ohkuma M."/>
            <person name="Tanasupawat S."/>
        </authorList>
    </citation>
    <scope>NUCLEOTIDE SEQUENCE [LARGE SCALE GENOMIC DNA]</scope>
    <source>
        <strain evidence="4 5">LCR2-06</strain>
    </source>
</reference>
<dbReference type="InterPro" id="IPR036291">
    <property type="entry name" value="NAD(P)-bd_dom_sf"/>
</dbReference>
<feature type="compositionally biased region" description="Polar residues" evidence="3">
    <location>
        <begin position="264"/>
        <end position="273"/>
    </location>
</feature>
<dbReference type="PRINTS" id="PR00081">
    <property type="entry name" value="GDHRDH"/>
</dbReference>
<dbReference type="InterPro" id="IPR002347">
    <property type="entry name" value="SDR_fam"/>
</dbReference>
<dbReference type="PRINTS" id="PR00080">
    <property type="entry name" value="SDRFAMILY"/>
</dbReference>
<evidence type="ECO:0000256" key="2">
    <source>
        <dbReference type="ARBA" id="ARBA00023002"/>
    </source>
</evidence>
<dbReference type="Gene3D" id="3.40.50.720">
    <property type="entry name" value="NAD(P)-binding Rossmann-like Domain"/>
    <property type="match status" value="1"/>
</dbReference>
<organism evidence="4 5">
    <name type="scientific">Actinomadura violacea</name>
    <dbReference type="NCBI Taxonomy" id="2819934"/>
    <lineage>
        <taxon>Bacteria</taxon>
        <taxon>Bacillati</taxon>
        <taxon>Actinomycetota</taxon>
        <taxon>Actinomycetes</taxon>
        <taxon>Streptosporangiales</taxon>
        <taxon>Thermomonosporaceae</taxon>
        <taxon>Actinomadura</taxon>
    </lineage>
</organism>
<dbReference type="EMBL" id="JAGEPF010000028">
    <property type="protein sequence ID" value="MBO2463613.1"/>
    <property type="molecule type" value="Genomic_DNA"/>
</dbReference>
<keyword evidence="2" id="KW-0560">Oxidoreductase</keyword>
<feature type="region of interest" description="Disordered" evidence="3">
    <location>
        <begin position="250"/>
        <end position="273"/>
    </location>
</feature>
<gene>
    <name evidence="4" type="ORF">J4709_39195</name>
</gene>
<dbReference type="SUPFAM" id="SSF51735">
    <property type="entry name" value="NAD(P)-binding Rossmann-fold domains"/>
    <property type="match status" value="1"/>
</dbReference>
<keyword evidence="5" id="KW-1185">Reference proteome</keyword>
<comment type="caution">
    <text evidence="4">The sequence shown here is derived from an EMBL/GenBank/DDBJ whole genome shotgun (WGS) entry which is preliminary data.</text>
</comment>
<name>A0ABS3S4W4_9ACTN</name>
<accession>A0ABS3S4W4</accession>
<evidence type="ECO:0000313" key="5">
    <source>
        <dbReference type="Proteomes" id="UP000680206"/>
    </source>
</evidence>